<evidence type="ECO:0000256" key="10">
    <source>
        <dbReference type="RuleBase" id="RU368065"/>
    </source>
</evidence>
<proteinExistence type="inferred from homology"/>
<comment type="function">
    <text evidence="10">Mediator of sterol homeostasis involved in sterol uptake, trafficking and distribution into membranes.</text>
</comment>
<keyword evidence="9 10" id="KW-0472">Membrane</keyword>
<evidence type="ECO:0000313" key="11">
    <source>
        <dbReference type="EMBL" id="KAL2889255.1"/>
    </source>
</evidence>
<keyword evidence="10" id="KW-0746">Sphingolipid metabolism</keyword>
<comment type="function">
    <text evidence="10">Regulates also the sphingolipid metabolism.</text>
</comment>
<protein>
    <recommendedName>
        <fullName evidence="10">Protein ARV</fullName>
    </recommendedName>
</protein>
<evidence type="ECO:0000256" key="4">
    <source>
        <dbReference type="ARBA" id="ARBA00022692"/>
    </source>
</evidence>
<comment type="caution">
    <text evidence="11">The sequence shown here is derived from an EMBL/GenBank/DDBJ whole genome shotgun (WGS) entry which is preliminary data.</text>
</comment>
<dbReference type="RefSeq" id="XP_070860435.1">
    <property type="nucleotide sequence ID" value="XM_071002198.1"/>
</dbReference>
<dbReference type="GeneID" id="98117573"/>
<keyword evidence="3 10" id="KW-0813">Transport</keyword>
<keyword evidence="4 10" id="KW-0812">Transmembrane</keyword>
<keyword evidence="5 10" id="KW-0256">Endoplasmic reticulum</keyword>
<dbReference type="PANTHER" id="PTHR14467:SF0">
    <property type="entry name" value="PROTEIN ARV1"/>
    <property type="match status" value="1"/>
</dbReference>
<gene>
    <name evidence="11" type="ORF">HOO65_030756</name>
</gene>
<dbReference type="Pfam" id="PF04161">
    <property type="entry name" value="Arv1"/>
    <property type="match status" value="1"/>
</dbReference>
<evidence type="ECO:0000256" key="8">
    <source>
        <dbReference type="ARBA" id="ARBA00023098"/>
    </source>
</evidence>
<name>A0ABR4MLT3_9PEZI</name>
<evidence type="ECO:0000256" key="6">
    <source>
        <dbReference type="ARBA" id="ARBA00022989"/>
    </source>
</evidence>
<comment type="similarity">
    <text evidence="2 10">Belongs to the ARV1 family.</text>
</comment>
<feature type="transmembrane region" description="Helical" evidence="10">
    <location>
        <begin position="143"/>
        <end position="168"/>
    </location>
</feature>
<dbReference type="InterPro" id="IPR007290">
    <property type="entry name" value="Arv1"/>
</dbReference>
<sequence>MPICIECSHPVEKLWTHYSATTSSNNGSAKDVLVKPSNDGTGHNIRLTVCRKCGRFCDKYVEHDFVVMFIDMVLIKPQVYRHLLHNTMMGEKDRFDPSIVRLGVMLFLFDVYLTWARIEKRNAVLESSLSVNGMAQFTQQPIVLQYCFFLALCSLSTLAFHMSIRFFTCSAWSPLCLLRIFPRYTRPNSVSTALMVSSSTKLFPMLMVIWDYDVPAAARSLGWALVANNIEALRILLNSGYSVAVALTLAGTLSRWAAGHGWKRTIPQQEEYESEYWDALTPGLMLAQALSRSTCF</sequence>
<keyword evidence="7 10" id="KW-0445">Lipid transport</keyword>
<feature type="transmembrane region" description="Helical" evidence="10">
    <location>
        <begin position="98"/>
        <end position="118"/>
    </location>
</feature>
<keyword evidence="12" id="KW-1185">Reference proteome</keyword>
<evidence type="ECO:0000256" key="5">
    <source>
        <dbReference type="ARBA" id="ARBA00022824"/>
    </source>
</evidence>
<evidence type="ECO:0000256" key="1">
    <source>
        <dbReference type="ARBA" id="ARBA00004477"/>
    </source>
</evidence>
<dbReference type="Proteomes" id="UP001610728">
    <property type="component" value="Unassembled WGS sequence"/>
</dbReference>
<keyword evidence="6 10" id="KW-1133">Transmembrane helix</keyword>
<accession>A0ABR4MLT3</accession>
<evidence type="ECO:0000313" key="12">
    <source>
        <dbReference type="Proteomes" id="UP001610728"/>
    </source>
</evidence>
<dbReference type="EMBL" id="JABSNW010000003">
    <property type="protein sequence ID" value="KAL2889255.1"/>
    <property type="molecule type" value="Genomic_DNA"/>
</dbReference>
<comment type="caution">
    <text evidence="10">Lacks conserved residue(s) required for the propagation of feature annotation.</text>
</comment>
<organism evidence="11 12">
    <name type="scientific">Ceratocystis lukuohia</name>
    <dbReference type="NCBI Taxonomy" id="2019550"/>
    <lineage>
        <taxon>Eukaryota</taxon>
        <taxon>Fungi</taxon>
        <taxon>Dikarya</taxon>
        <taxon>Ascomycota</taxon>
        <taxon>Pezizomycotina</taxon>
        <taxon>Sordariomycetes</taxon>
        <taxon>Hypocreomycetidae</taxon>
        <taxon>Microascales</taxon>
        <taxon>Ceratocystidaceae</taxon>
        <taxon>Ceratocystis</taxon>
    </lineage>
</organism>
<dbReference type="PANTHER" id="PTHR14467">
    <property type="entry name" value="ARV1"/>
    <property type="match status" value="1"/>
</dbReference>
<evidence type="ECO:0000256" key="9">
    <source>
        <dbReference type="ARBA" id="ARBA00023136"/>
    </source>
</evidence>
<keyword evidence="10" id="KW-0333">Golgi apparatus</keyword>
<keyword evidence="8 10" id="KW-0443">Lipid metabolism</keyword>
<evidence type="ECO:0000256" key="2">
    <source>
        <dbReference type="ARBA" id="ARBA00009187"/>
    </source>
</evidence>
<evidence type="ECO:0000256" key="3">
    <source>
        <dbReference type="ARBA" id="ARBA00022448"/>
    </source>
</evidence>
<reference evidence="11 12" key="1">
    <citation type="submission" date="2020-05" db="EMBL/GenBank/DDBJ databases">
        <title>Ceratocystis lukuohia genome.</title>
        <authorList>
            <person name="Harrington T.C."/>
            <person name="Kim K."/>
            <person name="Mayers C.G."/>
        </authorList>
    </citation>
    <scope>NUCLEOTIDE SEQUENCE [LARGE SCALE GENOMIC DNA]</scope>
    <source>
        <strain evidence="11 12">C4212</strain>
    </source>
</reference>
<comment type="subcellular location">
    <subcellularLocation>
        <location evidence="1 10">Endoplasmic reticulum membrane</location>
        <topology evidence="1 10">Multi-pass membrane protein</topology>
    </subcellularLocation>
    <subcellularLocation>
        <location evidence="10">Golgi apparatus membrane</location>
        <topology evidence="10">Multi-pass membrane protein</topology>
    </subcellularLocation>
</comment>
<evidence type="ECO:0000256" key="7">
    <source>
        <dbReference type="ARBA" id="ARBA00023055"/>
    </source>
</evidence>